<gene>
    <name evidence="3" type="ORF">WN944_000925</name>
</gene>
<name>A0AAP0MDQ2_9ROSI</name>
<dbReference type="InterPro" id="IPR025558">
    <property type="entry name" value="DUF4283"/>
</dbReference>
<dbReference type="PANTHER" id="PTHR31286:SF173">
    <property type="entry name" value="DUF4283 DOMAIN-CONTAINING PROTEIN"/>
    <property type="match status" value="1"/>
</dbReference>
<dbReference type="AlphaFoldDB" id="A0AAP0MDQ2"/>
<evidence type="ECO:0000313" key="3">
    <source>
        <dbReference type="EMBL" id="KAK9208567.1"/>
    </source>
</evidence>
<keyword evidence="4" id="KW-1185">Reference proteome</keyword>
<dbReference type="Proteomes" id="UP001428341">
    <property type="component" value="Unassembled WGS sequence"/>
</dbReference>
<feature type="compositionally biased region" description="Polar residues" evidence="1">
    <location>
        <begin position="1"/>
        <end position="16"/>
    </location>
</feature>
<comment type="caution">
    <text evidence="3">The sequence shown here is derived from an EMBL/GenBank/DDBJ whole genome shotgun (WGS) entry which is preliminary data.</text>
</comment>
<accession>A0AAP0MDQ2</accession>
<feature type="domain" description="DUF4283" evidence="2">
    <location>
        <begin position="93"/>
        <end position="173"/>
    </location>
</feature>
<dbReference type="PANTHER" id="PTHR31286">
    <property type="entry name" value="GLYCINE-RICH CELL WALL STRUCTURAL PROTEIN 1.8-LIKE"/>
    <property type="match status" value="1"/>
</dbReference>
<sequence>METSLEKSSPPSIENNRSTKRAKFKAQGVDADNPPHVSFRDKLLETQMELEEEFMGKEEDIDIDIRDVVIERERFLPAISFSQKVHSQLVKPWQSTVVVKLLRRSIGYKVMCNRLEALWNMSHDFSVIELENNYFLVRFKRDSDAQHVLTQGPWIVLGHYLTVQPWSLHFDSTNEKISSVVAWIRLSGMPLHYYHKKVLRLLGQVIRNVIRIDYNTESATRGKFARIVVEVALDKLLCSQFLLDSKIQKVEYESLPTICFECGIYGYLVSSCQKKIANEVR</sequence>
<evidence type="ECO:0000256" key="1">
    <source>
        <dbReference type="SAM" id="MobiDB-lite"/>
    </source>
</evidence>
<organism evidence="3 4">
    <name type="scientific">Citrus x changshan-huyou</name>
    <dbReference type="NCBI Taxonomy" id="2935761"/>
    <lineage>
        <taxon>Eukaryota</taxon>
        <taxon>Viridiplantae</taxon>
        <taxon>Streptophyta</taxon>
        <taxon>Embryophyta</taxon>
        <taxon>Tracheophyta</taxon>
        <taxon>Spermatophyta</taxon>
        <taxon>Magnoliopsida</taxon>
        <taxon>eudicotyledons</taxon>
        <taxon>Gunneridae</taxon>
        <taxon>Pentapetalae</taxon>
        <taxon>rosids</taxon>
        <taxon>malvids</taxon>
        <taxon>Sapindales</taxon>
        <taxon>Rutaceae</taxon>
        <taxon>Aurantioideae</taxon>
        <taxon>Citrus</taxon>
    </lineage>
</organism>
<proteinExistence type="predicted"/>
<dbReference type="InterPro" id="IPR040256">
    <property type="entry name" value="At4g02000-like"/>
</dbReference>
<evidence type="ECO:0000313" key="4">
    <source>
        <dbReference type="Proteomes" id="UP001428341"/>
    </source>
</evidence>
<protein>
    <recommendedName>
        <fullName evidence="2">DUF4283 domain-containing protein</fullName>
    </recommendedName>
</protein>
<dbReference type="EMBL" id="JBCGBO010000004">
    <property type="protein sequence ID" value="KAK9208567.1"/>
    <property type="molecule type" value="Genomic_DNA"/>
</dbReference>
<feature type="region of interest" description="Disordered" evidence="1">
    <location>
        <begin position="1"/>
        <end position="33"/>
    </location>
</feature>
<dbReference type="Pfam" id="PF14111">
    <property type="entry name" value="DUF4283"/>
    <property type="match status" value="1"/>
</dbReference>
<reference evidence="3 4" key="1">
    <citation type="submission" date="2024-05" db="EMBL/GenBank/DDBJ databases">
        <title>Haplotype-resolved chromosome-level genome assembly of Huyou (Citrus changshanensis).</title>
        <authorList>
            <person name="Miao C."/>
            <person name="Chen W."/>
            <person name="Wu Y."/>
            <person name="Wang L."/>
            <person name="Zhao S."/>
            <person name="Grierson D."/>
            <person name="Xu C."/>
            <person name="Chen K."/>
        </authorList>
    </citation>
    <scope>NUCLEOTIDE SEQUENCE [LARGE SCALE GENOMIC DNA]</scope>
    <source>
        <strain evidence="3">01-14</strain>
        <tissue evidence="3">Leaf</tissue>
    </source>
</reference>
<evidence type="ECO:0000259" key="2">
    <source>
        <dbReference type="Pfam" id="PF14111"/>
    </source>
</evidence>